<dbReference type="Gramene" id="Zm00001eb248910_T001">
    <property type="protein sequence ID" value="Zm00001eb248910_P001"/>
    <property type="gene ID" value="Zm00001eb248910"/>
</dbReference>
<keyword evidence="2" id="KW-1185">Reference proteome</keyword>
<accession>A0A804U8R4</accession>
<dbReference type="AlphaFoldDB" id="A0A804U8R4"/>
<organism evidence="1 2">
    <name type="scientific">Zea mays</name>
    <name type="common">Maize</name>
    <dbReference type="NCBI Taxonomy" id="4577"/>
    <lineage>
        <taxon>Eukaryota</taxon>
        <taxon>Viridiplantae</taxon>
        <taxon>Streptophyta</taxon>
        <taxon>Embryophyta</taxon>
        <taxon>Tracheophyta</taxon>
        <taxon>Spermatophyta</taxon>
        <taxon>Magnoliopsida</taxon>
        <taxon>Liliopsida</taxon>
        <taxon>Poales</taxon>
        <taxon>Poaceae</taxon>
        <taxon>PACMAD clade</taxon>
        <taxon>Panicoideae</taxon>
        <taxon>Andropogonodae</taxon>
        <taxon>Andropogoneae</taxon>
        <taxon>Tripsacinae</taxon>
        <taxon>Zea</taxon>
    </lineage>
</organism>
<name>A0A804U8R4_MAIZE</name>
<dbReference type="EnsemblPlants" id="Zm00001eb248910_T001">
    <property type="protein sequence ID" value="Zm00001eb248910_P001"/>
    <property type="gene ID" value="Zm00001eb248910"/>
</dbReference>
<protein>
    <submittedName>
        <fullName evidence="1">Uncharacterized protein</fullName>
    </submittedName>
</protein>
<reference evidence="1" key="3">
    <citation type="submission" date="2021-05" db="UniProtKB">
        <authorList>
            <consortium name="EnsemblPlants"/>
        </authorList>
    </citation>
    <scope>IDENTIFICATION</scope>
    <source>
        <strain evidence="1">cv. B73</strain>
    </source>
</reference>
<dbReference type="Proteomes" id="UP000007305">
    <property type="component" value="Chromosome 5"/>
</dbReference>
<reference evidence="2" key="1">
    <citation type="journal article" date="2009" name="Science">
        <title>The B73 maize genome: complexity, diversity, and dynamics.</title>
        <authorList>
            <person name="Schnable P.S."/>
            <person name="Ware D."/>
            <person name="Fulton R.S."/>
            <person name="Stein J.C."/>
            <person name="Wei F."/>
            <person name="Pasternak S."/>
            <person name="Liang C."/>
            <person name="Zhang J."/>
            <person name="Fulton L."/>
            <person name="Graves T.A."/>
            <person name="Minx P."/>
            <person name="Reily A.D."/>
            <person name="Courtney L."/>
            <person name="Kruchowski S.S."/>
            <person name="Tomlinson C."/>
            <person name="Strong C."/>
            <person name="Delehaunty K."/>
            <person name="Fronick C."/>
            <person name="Courtney B."/>
            <person name="Rock S.M."/>
            <person name="Belter E."/>
            <person name="Du F."/>
            <person name="Kim K."/>
            <person name="Abbott R.M."/>
            <person name="Cotton M."/>
            <person name="Levy A."/>
            <person name="Marchetto P."/>
            <person name="Ochoa K."/>
            <person name="Jackson S.M."/>
            <person name="Gillam B."/>
            <person name="Chen W."/>
            <person name="Yan L."/>
            <person name="Higginbotham J."/>
            <person name="Cardenas M."/>
            <person name="Waligorski J."/>
            <person name="Applebaum E."/>
            <person name="Phelps L."/>
            <person name="Falcone J."/>
            <person name="Kanchi K."/>
            <person name="Thane T."/>
            <person name="Scimone A."/>
            <person name="Thane N."/>
            <person name="Henke J."/>
            <person name="Wang T."/>
            <person name="Ruppert J."/>
            <person name="Shah N."/>
            <person name="Rotter K."/>
            <person name="Hodges J."/>
            <person name="Ingenthron E."/>
            <person name="Cordes M."/>
            <person name="Kohlberg S."/>
            <person name="Sgro J."/>
            <person name="Delgado B."/>
            <person name="Mead K."/>
            <person name="Chinwalla A."/>
            <person name="Leonard S."/>
            <person name="Crouse K."/>
            <person name="Collura K."/>
            <person name="Kudrna D."/>
            <person name="Currie J."/>
            <person name="He R."/>
            <person name="Angelova A."/>
            <person name="Rajasekar S."/>
            <person name="Mueller T."/>
            <person name="Lomeli R."/>
            <person name="Scara G."/>
            <person name="Ko A."/>
            <person name="Delaney K."/>
            <person name="Wissotski M."/>
            <person name="Lopez G."/>
            <person name="Campos D."/>
            <person name="Braidotti M."/>
            <person name="Ashley E."/>
            <person name="Golser W."/>
            <person name="Kim H."/>
            <person name="Lee S."/>
            <person name="Lin J."/>
            <person name="Dujmic Z."/>
            <person name="Kim W."/>
            <person name="Talag J."/>
            <person name="Zuccolo A."/>
            <person name="Fan C."/>
            <person name="Sebastian A."/>
            <person name="Kramer M."/>
            <person name="Spiegel L."/>
            <person name="Nascimento L."/>
            <person name="Zutavern T."/>
            <person name="Miller B."/>
            <person name="Ambroise C."/>
            <person name="Muller S."/>
            <person name="Spooner W."/>
            <person name="Narechania A."/>
            <person name="Ren L."/>
            <person name="Wei S."/>
            <person name="Kumari S."/>
            <person name="Faga B."/>
            <person name="Levy M.J."/>
            <person name="McMahan L."/>
            <person name="Van Buren P."/>
            <person name="Vaughn M.W."/>
            <person name="Ying K."/>
            <person name="Yeh C.-T."/>
            <person name="Emrich S.J."/>
            <person name="Jia Y."/>
            <person name="Kalyanaraman A."/>
            <person name="Hsia A.-P."/>
            <person name="Barbazuk W.B."/>
            <person name="Baucom R.S."/>
            <person name="Brutnell T.P."/>
            <person name="Carpita N.C."/>
            <person name="Chaparro C."/>
            <person name="Chia J.-M."/>
            <person name="Deragon J.-M."/>
            <person name="Estill J.C."/>
            <person name="Fu Y."/>
            <person name="Jeddeloh J.A."/>
            <person name="Han Y."/>
            <person name="Lee H."/>
            <person name="Li P."/>
            <person name="Lisch D.R."/>
            <person name="Liu S."/>
            <person name="Liu Z."/>
            <person name="Nagel D.H."/>
            <person name="McCann M.C."/>
            <person name="SanMiguel P."/>
            <person name="Myers A.M."/>
            <person name="Nettleton D."/>
            <person name="Nguyen J."/>
            <person name="Penning B.W."/>
            <person name="Ponnala L."/>
            <person name="Schneider K.L."/>
            <person name="Schwartz D.C."/>
            <person name="Sharma A."/>
            <person name="Soderlund C."/>
            <person name="Springer N.M."/>
            <person name="Sun Q."/>
            <person name="Wang H."/>
            <person name="Waterman M."/>
            <person name="Westerman R."/>
            <person name="Wolfgruber T.K."/>
            <person name="Yang L."/>
            <person name="Yu Y."/>
            <person name="Zhang L."/>
            <person name="Zhou S."/>
            <person name="Zhu Q."/>
            <person name="Bennetzen J.L."/>
            <person name="Dawe R.K."/>
            <person name="Jiang J."/>
            <person name="Jiang N."/>
            <person name="Presting G.G."/>
            <person name="Wessler S.R."/>
            <person name="Aluru S."/>
            <person name="Martienssen R.A."/>
            <person name="Clifton S.W."/>
            <person name="McCombie W.R."/>
            <person name="Wing R.A."/>
            <person name="Wilson R.K."/>
        </authorList>
    </citation>
    <scope>NUCLEOTIDE SEQUENCE [LARGE SCALE GENOMIC DNA]</scope>
    <source>
        <strain evidence="2">cv. B73</strain>
    </source>
</reference>
<reference evidence="1" key="2">
    <citation type="submission" date="2019-07" db="EMBL/GenBank/DDBJ databases">
        <authorList>
            <person name="Seetharam A."/>
            <person name="Woodhouse M."/>
            <person name="Cannon E."/>
        </authorList>
    </citation>
    <scope>NUCLEOTIDE SEQUENCE [LARGE SCALE GENOMIC DNA]</scope>
    <source>
        <strain evidence="1">cv. B73</strain>
    </source>
</reference>
<sequence>MHLFTKASARSRCRAPSVFLGISALLQNRLPALTDAASLHSAIAPFQLPLSFPFASATRQNFTNHGSYEEMMGIGPGCLLSQATAKSKTASSISKERASREDELTKGTLLSVVDAR</sequence>
<dbReference type="InParanoid" id="A0A804U8R4"/>
<proteinExistence type="predicted"/>
<evidence type="ECO:0000313" key="1">
    <source>
        <dbReference type="EnsemblPlants" id="Zm00001eb248910_P001"/>
    </source>
</evidence>
<evidence type="ECO:0000313" key="2">
    <source>
        <dbReference type="Proteomes" id="UP000007305"/>
    </source>
</evidence>